<name>A0A4V2QC45_HYDET</name>
<dbReference type="InterPro" id="IPR011051">
    <property type="entry name" value="RmlC_Cupin_sf"/>
</dbReference>
<dbReference type="OrthoDB" id="9798066at2"/>
<comment type="caution">
    <text evidence="1">The sequence shown here is derived from an EMBL/GenBank/DDBJ whole genome shotgun (WGS) entry which is preliminary data.</text>
</comment>
<dbReference type="EMBL" id="SLUN01000040">
    <property type="protein sequence ID" value="TCL58787.1"/>
    <property type="molecule type" value="Genomic_DNA"/>
</dbReference>
<dbReference type="Proteomes" id="UP000295008">
    <property type="component" value="Unassembled WGS sequence"/>
</dbReference>
<dbReference type="SUPFAM" id="SSF51182">
    <property type="entry name" value="RmlC-like cupins"/>
    <property type="match status" value="1"/>
</dbReference>
<evidence type="ECO:0008006" key="3">
    <source>
        <dbReference type="Google" id="ProtNLM"/>
    </source>
</evidence>
<proteinExistence type="predicted"/>
<reference evidence="1 2" key="1">
    <citation type="submission" date="2019-03" db="EMBL/GenBank/DDBJ databases">
        <title>Genomic Encyclopedia of Type Strains, Phase IV (KMG-IV): sequencing the most valuable type-strain genomes for metagenomic binning, comparative biology and taxonomic classification.</title>
        <authorList>
            <person name="Goeker M."/>
        </authorList>
    </citation>
    <scope>NUCLEOTIDE SEQUENCE [LARGE SCALE GENOMIC DNA]</scope>
    <source>
        <strain evidence="1 2">LX-B</strain>
    </source>
</reference>
<dbReference type="RefSeq" id="WP_132016636.1">
    <property type="nucleotide sequence ID" value="NZ_SLUN01000040.1"/>
</dbReference>
<sequence>MSIPEHLLEIREYTGPGYLPVIDFQSWRVAILRHCDDLLPARITKMQRHDQTDEVFLLLQGRCLLFLGDGKATIGEVFAQELEPLKLYNVKRSAWHTHTLSPDAMVLIVENQTTGSANSPEYPLNEPQRQFLVDRSAGLYPSA</sequence>
<dbReference type="AlphaFoldDB" id="A0A4V2QC45"/>
<keyword evidence="2" id="KW-1185">Reference proteome</keyword>
<dbReference type="InterPro" id="IPR014710">
    <property type="entry name" value="RmlC-like_jellyroll"/>
</dbReference>
<accession>A0A4V2QC45</accession>
<protein>
    <recommendedName>
        <fullName evidence="3">WxcM-like protein</fullName>
    </recommendedName>
</protein>
<evidence type="ECO:0000313" key="1">
    <source>
        <dbReference type="EMBL" id="TCL58787.1"/>
    </source>
</evidence>
<organism evidence="1 2">
    <name type="scientific">Hydrogenispora ethanolica</name>
    <dbReference type="NCBI Taxonomy" id="1082276"/>
    <lineage>
        <taxon>Bacteria</taxon>
        <taxon>Bacillati</taxon>
        <taxon>Bacillota</taxon>
        <taxon>Hydrogenispora</taxon>
    </lineage>
</organism>
<evidence type="ECO:0000313" key="2">
    <source>
        <dbReference type="Proteomes" id="UP000295008"/>
    </source>
</evidence>
<dbReference type="Gene3D" id="2.60.120.10">
    <property type="entry name" value="Jelly Rolls"/>
    <property type="match status" value="1"/>
</dbReference>
<gene>
    <name evidence="1" type="ORF">EDC14_10401</name>
</gene>